<accession>A0A8S3ZUE9</accession>
<feature type="compositionally biased region" description="Basic and acidic residues" evidence="1">
    <location>
        <begin position="758"/>
        <end position="773"/>
    </location>
</feature>
<sequence length="1049" mass="117834">MHTSVPNNDLTRRRTSQSSENDSKALNYTLPRRYSSKHYENGVVDHSNGSAKIQSSRQYTDNKAGRTHNLSQRDSPREYNDDISDHSSSTYQRRSSRHDKDIITDHSTESSRRRSSRHYEGSFTDYSKDTHQRRSSRHYENSVRDHSTEKSQRRHSRQYEDGYTDHSNDSSRSRSSKHHEDDIKDRSHPSRRRSLNNYDENVSCRMNDSSKKSSARRYEQYVTDPANKYTSLRSNHTLDRPGYATLPSSTKLGKTERRDVRVHGTSVTERLDNDVGVLLHGKADTSKSRADHGLSLRNYDNYDSLQRSTDNDQLHTSSLQRHSRSKDRGMPKSEHHYHSNHSVERNGRKENHPHQHDLRRNSSQYSTPESVKVDSDQQYASYPLNKHTKINNNLNHRSDTLDARHVKKENIHEDDGRAFFRSSNNDLSDEYKKEKPHRHRQASVDRSSSQHPIEGNEIGDNYGVNRHEQSATKRSSSATRNEGHNRETQNKGSNPSHNKNHASFRSSKEKLEREEGSLFTLSDRRNSGDVSKQKQKSLTEHSLAATNSHKNTYPTAKHNEITSDVGGHSHAHTQSIDGTGLNMFGERQRHIVRPLESGKSVADSHVSRSLTNGIGCENNQKETESAGRSRTTNSNSRRSTSTINKHEESNASSYKQDVTYSRRSSSSRSNGNTGFASSSSSPRREDSQYKLQMDVSPSTKSQDTNHRSREDRQQTRPHRSSSSHNGLTLAQPKEVASSLKVASTNDELYVDRSPAADSTEHHKQDLRSGRKETSISNKQRAKLEREGNPELDTVYPNAEIKNNIVISPGNSSSSILNKSGSPKSVSKVDLIDGSSSTSTLKDSCVTTKTSISDSISSLLGRGNKYQQFRSNQSDVSSTPTSISDRWRKLTRVILPDKDAFSDNSNERKAPAIFYAAATRFMNTLSSVHTVIPKSAPVSAGGPPNDITASHESQNETVLAETHVEEITMSEAKSERNCSPMNTLSIQEHTDKVSPSHSVVSLDVPAVAASQRTSVISTPGTLCNHKMRLSAYALMTEKADASEAEIGNHV</sequence>
<feature type="compositionally biased region" description="Polar residues" evidence="1">
    <location>
        <begin position="195"/>
        <end position="207"/>
    </location>
</feature>
<feature type="compositionally biased region" description="Basic and acidic residues" evidence="1">
    <location>
        <begin position="98"/>
        <end position="188"/>
    </location>
</feature>
<reference evidence="2" key="1">
    <citation type="submission" date="2021-04" db="EMBL/GenBank/DDBJ databases">
        <authorList>
            <consortium name="Molecular Ecology Group"/>
        </authorList>
    </citation>
    <scope>NUCLEOTIDE SEQUENCE</scope>
</reference>
<organism evidence="2 3">
    <name type="scientific">Candidula unifasciata</name>
    <dbReference type="NCBI Taxonomy" id="100452"/>
    <lineage>
        <taxon>Eukaryota</taxon>
        <taxon>Metazoa</taxon>
        <taxon>Spiralia</taxon>
        <taxon>Lophotrochozoa</taxon>
        <taxon>Mollusca</taxon>
        <taxon>Gastropoda</taxon>
        <taxon>Heterobranchia</taxon>
        <taxon>Euthyneura</taxon>
        <taxon>Panpulmonata</taxon>
        <taxon>Eupulmonata</taxon>
        <taxon>Stylommatophora</taxon>
        <taxon>Helicina</taxon>
        <taxon>Helicoidea</taxon>
        <taxon>Geomitridae</taxon>
        <taxon>Candidula</taxon>
    </lineage>
</organism>
<feature type="region of interest" description="Disordered" evidence="1">
    <location>
        <begin position="593"/>
        <end position="793"/>
    </location>
</feature>
<evidence type="ECO:0000256" key="1">
    <source>
        <dbReference type="SAM" id="MobiDB-lite"/>
    </source>
</evidence>
<evidence type="ECO:0000313" key="3">
    <source>
        <dbReference type="Proteomes" id="UP000678393"/>
    </source>
</evidence>
<feature type="compositionally biased region" description="Basic and acidic residues" evidence="1">
    <location>
        <begin position="253"/>
        <end position="262"/>
    </location>
</feature>
<feature type="compositionally biased region" description="Polar residues" evidence="1">
    <location>
        <begin position="650"/>
        <end position="659"/>
    </location>
</feature>
<feature type="region of interest" description="Disordered" evidence="1">
    <location>
        <begin position="414"/>
        <end position="580"/>
    </location>
</feature>
<dbReference type="EMBL" id="CAJHNH020006001">
    <property type="protein sequence ID" value="CAG5133187.1"/>
    <property type="molecule type" value="Genomic_DNA"/>
</dbReference>
<feature type="compositionally biased region" description="Basic and acidic residues" evidence="1">
    <location>
        <begin position="326"/>
        <end position="360"/>
    </location>
</feature>
<feature type="compositionally biased region" description="Polar residues" evidence="1">
    <location>
        <begin position="16"/>
        <end position="26"/>
    </location>
</feature>
<protein>
    <submittedName>
        <fullName evidence="2">Uncharacterized protein</fullName>
    </submittedName>
</protein>
<feature type="compositionally biased region" description="Basic and acidic residues" evidence="1">
    <location>
        <begin position="506"/>
        <end position="527"/>
    </location>
</feature>
<feature type="region of interest" description="Disordered" evidence="1">
    <location>
        <begin position="304"/>
        <end position="376"/>
    </location>
</feature>
<feature type="non-terminal residue" evidence="2">
    <location>
        <position position="1049"/>
    </location>
</feature>
<feature type="compositionally biased region" description="Polar residues" evidence="1">
    <location>
        <begin position="544"/>
        <end position="554"/>
    </location>
</feature>
<feature type="compositionally biased region" description="Low complexity" evidence="1">
    <location>
        <begin position="806"/>
        <end position="824"/>
    </location>
</feature>
<feature type="compositionally biased region" description="Basic and acidic residues" evidence="1">
    <location>
        <begin position="703"/>
        <end position="714"/>
    </location>
</feature>
<keyword evidence="3" id="KW-1185">Reference proteome</keyword>
<evidence type="ECO:0000313" key="2">
    <source>
        <dbReference type="EMBL" id="CAG5133187.1"/>
    </source>
</evidence>
<feature type="region of interest" description="Disordered" evidence="1">
    <location>
        <begin position="1"/>
        <end position="267"/>
    </location>
</feature>
<proteinExistence type="predicted"/>
<feature type="compositionally biased region" description="Polar residues" evidence="1">
    <location>
        <begin position="47"/>
        <end position="61"/>
    </location>
</feature>
<feature type="compositionally biased region" description="Polar residues" evidence="1">
    <location>
        <begin position="490"/>
        <end position="505"/>
    </location>
</feature>
<feature type="region of interest" description="Disordered" evidence="1">
    <location>
        <begin position="935"/>
        <end position="955"/>
    </location>
</feature>
<feature type="region of interest" description="Disordered" evidence="1">
    <location>
        <begin position="806"/>
        <end position="827"/>
    </location>
</feature>
<comment type="caution">
    <text evidence="2">The sequence shown here is derived from an EMBL/GenBank/DDBJ whole genome shotgun (WGS) entry which is preliminary data.</text>
</comment>
<gene>
    <name evidence="2" type="ORF">CUNI_LOCUS18745</name>
</gene>
<dbReference type="Proteomes" id="UP000678393">
    <property type="component" value="Unassembled WGS sequence"/>
</dbReference>
<dbReference type="AlphaFoldDB" id="A0A8S3ZUE9"/>
<feature type="compositionally biased region" description="Low complexity" evidence="1">
    <location>
        <begin position="628"/>
        <end position="642"/>
    </location>
</feature>
<feature type="compositionally biased region" description="Basic and acidic residues" evidence="1">
    <location>
        <begin position="74"/>
        <end position="85"/>
    </location>
</feature>
<name>A0A8S3ZUE9_9EUPU</name>
<feature type="compositionally biased region" description="Polar residues" evidence="1">
    <location>
        <begin position="946"/>
        <end position="955"/>
    </location>
</feature>
<feature type="compositionally biased region" description="Basic and acidic residues" evidence="1">
    <location>
        <begin position="208"/>
        <end position="219"/>
    </location>
</feature>